<dbReference type="InterPro" id="IPR036388">
    <property type="entry name" value="WH-like_DNA-bd_sf"/>
</dbReference>
<reference evidence="1" key="1">
    <citation type="journal article" date="2021" name="PeerJ">
        <title>Extensive microbial diversity within the chicken gut microbiome revealed by metagenomics and culture.</title>
        <authorList>
            <person name="Gilroy R."/>
            <person name="Ravi A."/>
            <person name="Getino M."/>
            <person name="Pursley I."/>
            <person name="Horton D.L."/>
            <person name="Alikhan N.F."/>
            <person name="Baker D."/>
            <person name="Gharbi K."/>
            <person name="Hall N."/>
            <person name="Watson M."/>
            <person name="Adriaenssens E.M."/>
            <person name="Foster-Nyarko E."/>
            <person name="Jarju S."/>
            <person name="Secka A."/>
            <person name="Antonio M."/>
            <person name="Oren A."/>
            <person name="Chaudhuri R.R."/>
            <person name="La Ragione R."/>
            <person name="Hildebrand F."/>
            <person name="Pallen M.J."/>
        </authorList>
    </citation>
    <scope>NUCLEOTIDE SEQUENCE</scope>
    <source>
        <strain evidence="1">1277</strain>
    </source>
</reference>
<protein>
    <recommendedName>
        <fullName evidence="3">Zinc-ribbon domain-containing protein</fullName>
    </recommendedName>
</protein>
<dbReference type="Gene3D" id="3.40.960.10">
    <property type="entry name" value="VSR Endonuclease"/>
    <property type="match status" value="1"/>
</dbReference>
<dbReference type="Gene3D" id="1.10.10.10">
    <property type="entry name" value="Winged helix-like DNA-binding domain superfamily/Winged helix DNA-binding domain"/>
    <property type="match status" value="1"/>
</dbReference>
<evidence type="ECO:0000313" key="1">
    <source>
        <dbReference type="EMBL" id="HJG96735.1"/>
    </source>
</evidence>
<dbReference type="EMBL" id="DYUB01000200">
    <property type="protein sequence ID" value="HJG96735.1"/>
    <property type="molecule type" value="Genomic_DNA"/>
</dbReference>
<proteinExistence type="predicted"/>
<organism evidence="1 2">
    <name type="scientific">Romboutsia timonensis</name>
    <dbReference type="NCBI Taxonomy" id="1776391"/>
    <lineage>
        <taxon>Bacteria</taxon>
        <taxon>Bacillati</taxon>
        <taxon>Bacillota</taxon>
        <taxon>Clostridia</taxon>
        <taxon>Peptostreptococcales</taxon>
        <taxon>Peptostreptococcaceae</taxon>
        <taxon>Romboutsia</taxon>
    </lineage>
</organism>
<evidence type="ECO:0000313" key="2">
    <source>
        <dbReference type="Proteomes" id="UP000776700"/>
    </source>
</evidence>
<dbReference type="Proteomes" id="UP000776700">
    <property type="component" value="Unassembled WGS sequence"/>
</dbReference>
<reference evidence="1" key="2">
    <citation type="submission" date="2021-09" db="EMBL/GenBank/DDBJ databases">
        <authorList>
            <person name="Gilroy R."/>
        </authorList>
    </citation>
    <scope>NUCLEOTIDE SEQUENCE</scope>
    <source>
        <strain evidence="1">1277</strain>
    </source>
</reference>
<accession>A0A921N125</accession>
<name>A0A921N125_9FIRM</name>
<evidence type="ECO:0008006" key="3">
    <source>
        <dbReference type="Google" id="ProtNLM"/>
    </source>
</evidence>
<sequence length="485" mass="56661">MNKKEINKVKEMFLDNLPKNKNGNIDWVKSTGLNIRFRYEDIDGYISIVKYEKGRVVISYNNEVFWHKPILTDALKKCRIGYYLRKRTCEFKYELRTNLKDNERDLIITDREYRIDKNGQNQKYYKYTCNKCGWTEGWILEGNLTKGTGCSCCYGRTAVLGINTIWDTDRWMCDLGISEEDSKKHTKGSNKKVKVICPDCGKTKRAMISEIYSNKSIGCICSDSISYPEKFVANMLMQLNCKFQTQLTKTVLKWCGNKFYDFYIPSLSIIIETHGLQHYYDNKNFTMSLEEIQSNDKNKKELALNNGIKYYIELDCRHSNLEWIKNSILNSELVSLFDLSKVDWDQSDLHAIKNNKIKEICDYWNNKEEWETTYSIASLFNLDRTTVTNYLKKGTKLGWCVYDPKYEKSKASSKNGKLFVKQIEIFKDGESLGIFESCAELSRQSEKVFGVKLLSSNISRVCNGKLKQHKGFTFKYVENKDKYVA</sequence>
<gene>
    <name evidence="1" type="ORF">K8V90_06500</name>
</gene>
<dbReference type="AlphaFoldDB" id="A0A921N125"/>
<comment type="caution">
    <text evidence="1">The sequence shown here is derived from an EMBL/GenBank/DDBJ whole genome shotgun (WGS) entry which is preliminary data.</text>
</comment>